<dbReference type="EMBL" id="BOOC01000043">
    <property type="protein sequence ID" value="GIH43655.1"/>
    <property type="molecule type" value="Genomic_DNA"/>
</dbReference>
<dbReference type="Gene3D" id="2.30.110.10">
    <property type="entry name" value="Electron Transport, Fmn-binding Protein, Chain A"/>
    <property type="match status" value="1"/>
</dbReference>
<dbReference type="InterPro" id="IPR012349">
    <property type="entry name" value="Split_barrel_FMN-bd"/>
</dbReference>
<gene>
    <name evidence="1" type="ORF">Mco01_66550</name>
</gene>
<reference evidence="1 2" key="1">
    <citation type="submission" date="2021-01" db="EMBL/GenBank/DDBJ databases">
        <title>Whole genome shotgun sequence of Microbispora corallina NBRC 16416.</title>
        <authorList>
            <person name="Komaki H."/>
            <person name="Tamura T."/>
        </authorList>
    </citation>
    <scope>NUCLEOTIDE SEQUENCE [LARGE SCALE GENOMIC DNA]</scope>
    <source>
        <strain evidence="1 2">NBRC 16416</strain>
    </source>
</reference>
<evidence type="ECO:0000313" key="2">
    <source>
        <dbReference type="Proteomes" id="UP000603904"/>
    </source>
</evidence>
<keyword evidence="2" id="KW-1185">Reference proteome</keyword>
<dbReference type="Pfam" id="PF12900">
    <property type="entry name" value="Pyridox_ox_2"/>
    <property type="match status" value="1"/>
</dbReference>
<proteinExistence type="predicted"/>
<dbReference type="InterPro" id="IPR024747">
    <property type="entry name" value="Pyridox_Oxase-rel"/>
</dbReference>
<name>A0ABQ4G9C4_9ACTN</name>
<dbReference type="RefSeq" id="WP_204060728.1">
    <property type="nucleotide sequence ID" value="NZ_BAAAGP010000033.1"/>
</dbReference>
<accession>A0ABQ4G9C4</accession>
<dbReference type="SUPFAM" id="SSF50475">
    <property type="entry name" value="FMN-binding split barrel"/>
    <property type="match status" value="1"/>
</dbReference>
<organism evidence="1 2">
    <name type="scientific">Microbispora corallina</name>
    <dbReference type="NCBI Taxonomy" id="83302"/>
    <lineage>
        <taxon>Bacteria</taxon>
        <taxon>Bacillati</taxon>
        <taxon>Actinomycetota</taxon>
        <taxon>Actinomycetes</taxon>
        <taxon>Streptosporangiales</taxon>
        <taxon>Streptosporangiaceae</taxon>
        <taxon>Microbispora</taxon>
    </lineage>
</organism>
<dbReference type="Proteomes" id="UP000603904">
    <property type="component" value="Unassembled WGS sequence"/>
</dbReference>
<sequence length="135" mass="14443">MKLDATGLEILAPEECLDLLASTPIGRIVFTDRALPAVQPVNFCLDDGTIVIRTAIGSKLAAAARNTVVAFEADEFDPATRTGWSVTAVGHARAASEPAEIERLAALPLTPWAPGSHDHFIVMTPEQISGRRINR</sequence>
<protein>
    <submittedName>
        <fullName evidence="1">Pyridoxamine 5'-phosphate oxidase</fullName>
    </submittedName>
</protein>
<evidence type="ECO:0000313" key="1">
    <source>
        <dbReference type="EMBL" id="GIH43655.1"/>
    </source>
</evidence>
<comment type="caution">
    <text evidence="1">The sequence shown here is derived from an EMBL/GenBank/DDBJ whole genome shotgun (WGS) entry which is preliminary data.</text>
</comment>